<dbReference type="PANTHER" id="PTHR20941">
    <property type="entry name" value="FOLATE SYNTHESIS PROTEINS"/>
    <property type="match status" value="1"/>
</dbReference>
<evidence type="ECO:0000256" key="5">
    <source>
        <dbReference type="ARBA" id="ARBA00022679"/>
    </source>
</evidence>
<evidence type="ECO:0000313" key="10">
    <source>
        <dbReference type="EMBL" id="TKJ40589.1"/>
    </source>
</evidence>
<comment type="cofactor">
    <cofactor evidence="2">
        <name>Mg(2+)</name>
        <dbReference type="ChEBI" id="CHEBI:18420"/>
    </cofactor>
</comment>
<dbReference type="InterPro" id="IPR000489">
    <property type="entry name" value="Pterin-binding_dom"/>
</dbReference>
<feature type="domain" description="Pterin-binding" evidence="9">
    <location>
        <begin position="136"/>
        <end position="387"/>
    </location>
</feature>
<evidence type="ECO:0000256" key="7">
    <source>
        <dbReference type="ARBA" id="ARBA00022842"/>
    </source>
</evidence>
<keyword evidence="6" id="KW-0479">Metal-binding</keyword>
<comment type="pathway">
    <text evidence="3">Cofactor biosynthesis; tetrahydrofolate biosynthesis; 7,8-dihydrofolate from 2-amino-4-hydroxy-6-hydroxymethyl-7,8-dihydropteridine diphosphate and 4-aminobenzoate: step 1/2.</text>
</comment>
<dbReference type="EC" id="2.5.1.15" evidence="4"/>
<name>A0A532V0C8_UNCT6</name>
<evidence type="ECO:0000256" key="1">
    <source>
        <dbReference type="ARBA" id="ARBA00000012"/>
    </source>
</evidence>
<dbReference type="Gene3D" id="3.20.20.20">
    <property type="entry name" value="Dihydropteroate synthase-like"/>
    <property type="match status" value="1"/>
</dbReference>
<keyword evidence="7" id="KW-0460">Magnesium</keyword>
<keyword evidence="8" id="KW-0289">Folate biosynthesis</keyword>
<dbReference type="PROSITE" id="PS50972">
    <property type="entry name" value="PTERIN_BINDING"/>
    <property type="match status" value="1"/>
</dbReference>
<evidence type="ECO:0000313" key="11">
    <source>
        <dbReference type="Proteomes" id="UP000317778"/>
    </source>
</evidence>
<dbReference type="AlphaFoldDB" id="A0A532V0C8"/>
<evidence type="ECO:0000256" key="2">
    <source>
        <dbReference type="ARBA" id="ARBA00001946"/>
    </source>
</evidence>
<dbReference type="Proteomes" id="UP000317778">
    <property type="component" value="Unassembled WGS sequence"/>
</dbReference>
<dbReference type="SUPFAM" id="SSF51717">
    <property type="entry name" value="Dihydropteroate synthetase-like"/>
    <property type="match status" value="1"/>
</dbReference>
<reference evidence="10 11" key="1">
    <citation type="submission" date="2017-06" db="EMBL/GenBank/DDBJ databases">
        <title>Novel microbial phyla capable of carbon fixation and sulfur reduction in deep-sea sediments.</title>
        <authorList>
            <person name="Huang J."/>
            <person name="Baker B."/>
            <person name="Wang Y."/>
        </authorList>
    </citation>
    <scope>NUCLEOTIDE SEQUENCE [LARGE SCALE GENOMIC DNA]</scope>
    <source>
        <strain evidence="10">B3_TA06</strain>
    </source>
</reference>
<evidence type="ECO:0000256" key="3">
    <source>
        <dbReference type="ARBA" id="ARBA00004763"/>
    </source>
</evidence>
<comment type="catalytic activity">
    <reaction evidence="1">
        <text>(7,8-dihydropterin-6-yl)methyl diphosphate + 4-aminobenzoate = 7,8-dihydropteroate + diphosphate</text>
        <dbReference type="Rhea" id="RHEA:19949"/>
        <dbReference type="ChEBI" id="CHEBI:17836"/>
        <dbReference type="ChEBI" id="CHEBI:17839"/>
        <dbReference type="ChEBI" id="CHEBI:33019"/>
        <dbReference type="ChEBI" id="CHEBI:72950"/>
        <dbReference type="EC" id="2.5.1.15"/>
    </reaction>
</comment>
<dbReference type="InterPro" id="IPR006390">
    <property type="entry name" value="DHP_synth_dom"/>
</dbReference>
<dbReference type="PROSITE" id="PS00792">
    <property type="entry name" value="DHPS_1"/>
    <property type="match status" value="1"/>
</dbReference>
<dbReference type="InterPro" id="IPR045031">
    <property type="entry name" value="DHP_synth-like"/>
</dbReference>
<accession>A0A532V0C8</accession>
<evidence type="ECO:0000256" key="4">
    <source>
        <dbReference type="ARBA" id="ARBA00012458"/>
    </source>
</evidence>
<dbReference type="GO" id="GO:0046656">
    <property type="term" value="P:folic acid biosynthetic process"/>
    <property type="evidence" value="ECO:0007669"/>
    <property type="project" value="UniProtKB-KW"/>
</dbReference>
<protein>
    <recommendedName>
        <fullName evidence="4">dihydropteroate synthase</fullName>
        <ecNumber evidence="4">2.5.1.15</ecNumber>
    </recommendedName>
</protein>
<dbReference type="EMBL" id="NJBO01000017">
    <property type="protein sequence ID" value="TKJ40589.1"/>
    <property type="molecule type" value="Genomic_DNA"/>
</dbReference>
<dbReference type="PROSITE" id="PS00793">
    <property type="entry name" value="DHPS_2"/>
    <property type="match status" value="1"/>
</dbReference>
<dbReference type="GO" id="GO:0004156">
    <property type="term" value="F:dihydropteroate synthase activity"/>
    <property type="evidence" value="ECO:0007669"/>
    <property type="project" value="UniProtKB-EC"/>
</dbReference>
<dbReference type="Pfam" id="PF00809">
    <property type="entry name" value="Pterin_bind"/>
    <property type="match status" value="1"/>
</dbReference>
<dbReference type="CDD" id="cd00739">
    <property type="entry name" value="DHPS"/>
    <property type="match status" value="1"/>
</dbReference>
<dbReference type="GO" id="GO:0005829">
    <property type="term" value="C:cytosol"/>
    <property type="evidence" value="ECO:0007669"/>
    <property type="project" value="TreeGrafter"/>
</dbReference>
<comment type="caution">
    <text evidence="10">The sequence shown here is derived from an EMBL/GenBank/DDBJ whole genome shotgun (WGS) entry which is preliminary data.</text>
</comment>
<dbReference type="InterPro" id="IPR011005">
    <property type="entry name" value="Dihydropteroate_synth-like_sf"/>
</dbReference>
<organism evidence="10 11">
    <name type="scientific">candidate division TA06 bacterium B3_TA06</name>
    <dbReference type="NCBI Taxonomy" id="2012487"/>
    <lineage>
        <taxon>Bacteria</taxon>
        <taxon>Bacteria division TA06</taxon>
    </lineage>
</organism>
<gene>
    <name evidence="10" type="primary">folP</name>
    <name evidence="10" type="ORF">CEE36_09400</name>
</gene>
<sequence>MLLRPLVVISREECEEELRRVEVDHSCIDVFIEKRDSFLLKITGLSTPAANILKQIAISFGADVAVHREVITGKVDCSDAIFMGTKRQLRRTVLALSSQPFGLAGLERQVVELLSRLDKLPAAIDLPLGRLTFDRPLIMGVLNVTPDSFSDGGLFLEPDAARRRIDEMIEQGADIVDVGAESTRPGSDPVPVSEQLRRLSSIFDHLQTRHVLWSIDTTNPDVARAALDKGASIVNNVSGGTNPALWQLAGEYCAAFVLMHIQGTPKIMQQDPHYDDFNAELFRFFSTKLEEIQASDFPRDRVIIDPGIGFGKRVHDNTAAIRRLGELRAFGLPILLGASRKSFLGKLLGLEVNDRLEASLASAVLAFAGGANILRVHDVSQTRKAMDAAAAIRSANGEE</sequence>
<dbReference type="NCBIfam" id="TIGR01496">
    <property type="entry name" value="DHPS"/>
    <property type="match status" value="1"/>
</dbReference>
<dbReference type="PANTHER" id="PTHR20941:SF1">
    <property type="entry name" value="FOLIC ACID SYNTHESIS PROTEIN FOL1"/>
    <property type="match status" value="1"/>
</dbReference>
<dbReference type="GO" id="GO:0046872">
    <property type="term" value="F:metal ion binding"/>
    <property type="evidence" value="ECO:0007669"/>
    <property type="project" value="UniProtKB-KW"/>
</dbReference>
<proteinExistence type="predicted"/>
<evidence type="ECO:0000256" key="8">
    <source>
        <dbReference type="ARBA" id="ARBA00022909"/>
    </source>
</evidence>
<dbReference type="GO" id="GO:0046654">
    <property type="term" value="P:tetrahydrofolate biosynthetic process"/>
    <property type="evidence" value="ECO:0007669"/>
    <property type="project" value="TreeGrafter"/>
</dbReference>
<keyword evidence="5" id="KW-0808">Transferase</keyword>
<evidence type="ECO:0000259" key="9">
    <source>
        <dbReference type="PROSITE" id="PS50972"/>
    </source>
</evidence>
<evidence type="ECO:0000256" key="6">
    <source>
        <dbReference type="ARBA" id="ARBA00022723"/>
    </source>
</evidence>